<dbReference type="Proteomes" id="UP000029878">
    <property type="component" value="Unassembled WGS sequence"/>
</dbReference>
<dbReference type="EMBL" id="JRPL02000024">
    <property type="protein sequence ID" value="TLD81331.1"/>
    <property type="molecule type" value="Genomic_DNA"/>
</dbReference>
<gene>
    <name evidence="2" type="ORF">LS81_008445</name>
</gene>
<evidence type="ECO:0000313" key="2">
    <source>
        <dbReference type="EMBL" id="TLD81331.1"/>
    </source>
</evidence>
<feature type="transmembrane region" description="Helical" evidence="1">
    <location>
        <begin position="126"/>
        <end position="150"/>
    </location>
</feature>
<dbReference type="AlphaFoldDB" id="A0A4U8S670"/>
<dbReference type="RefSeq" id="WP_034345755.1">
    <property type="nucleotide sequence ID" value="NZ_FZNG01000005.1"/>
</dbReference>
<protein>
    <submittedName>
        <fullName evidence="2">Uncharacterized protein</fullName>
    </submittedName>
</protein>
<reference evidence="2 3" key="1">
    <citation type="journal article" date="2014" name="Genome Announc.">
        <title>Draft genome sequences of eight enterohepatic helicobacter species isolated from both laboratory and wild rodents.</title>
        <authorList>
            <person name="Sheh A."/>
            <person name="Shen Z."/>
            <person name="Fox J.G."/>
        </authorList>
    </citation>
    <scope>NUCLEOTIDE SEQUENCE [LARGE SCALE GENOMIC DNA]</scope>
    <source>
        <strain evidence="2 3">ATCC 700114</strain>
    </source>
</reference>
<keyword evidence="1" id="KW-1133">Transmembrane helix</keyword>
<name>A0A4U8S670_9HELI</name>
<dbReference type="OrthoDB" id="9870640at2"/>
<comment type="caution">
    <text evidence="2">The sequence shown here is derived from an EMBL/GenBank/DDBJ whole genome shotgun (WGS) entry which is preliminary data.</text>
</comment>
<sequence length="157" mass="17023">MNENIQTLRLPTSCITSDNTPCPLRRDIASLQSNNKDTIQSTLFYMLGSIDTIITEAIKYIEKGLPFYLKLSFEVKNASKTMTLNISNDALNTNDIIILSGLQVGIGVGVELVMGTLVGAGAISGGWALVCGISAAMLISYFLTDIYFYLKDKALSL</sequence>
<proteinExistence type="predicted"/>
<keyword evidence="1" id="KW-0472">Membrane</keyword>
<evidence type="ECO:0000313" key="3">
    <source>
        <dbReference type="Proteomes" id="UP000029878"/>
    </source>
</evidence>
<keyword evidence="1" id="KW-0812">Transmembrane</keyword>
<accession>A0A4U8S670</accession>
<organism evidence="2 3">
    <name type="scientific">Helicobacter trogontum</name>
    <dbReference type="NCBI Taxonomy" id="50960"/>
    <lineage>
        <taxon>Bacteria</taxon>
        <taxon>Pseudomonadati</taxon>
        <taxon>Campylobacterota</taxon>
        <taxon>Epsilonproteobacteria</taxon>
        <taxon>Campylobacterales</taxon>
        <taxon>Helicobacteraceae</taxon>
        <taxon>Helicobacter</taxon>
    </lineage>
</organism>
<evidence type="ECO:0000256" key="1">
    <source>
        <dbReference type="SAM" id="Phobius"/>
    </source>
</evidence>
<feature type="transmembrane region" description="Helical" evidence="1">
    <location>
        <begin position="96"/>
        <end position="120"/>
    </location>
</feature>